<dbReference type="Proteomes" id="UP000807115">
    <property type="component" value="Chromosome 9"/>
</dbReference>
<evidence type="ECO:0000256" key="1">
    <source>
        <dbReference type="SAM" id="SignalP"/>
    </source>
</evidence>
<name>A0A921QDL1_SORBI</name>
<accession>A0A921QDL1</accession>
<evidence type="ECO:0000313" key="4">
    <source>
        <dbReference type="Proteomes" id="UP000807115"/>
    </source>
</evidence>
<evidence type="ECO:0000259" key="2">
    <source>
        <dbReference type="PROSITE" id="PS51277"/>
    </source>
</evidence>
<feature type="domain" description="BURP" evidence="2">
    <location>
        <begin position="322"/>
        <end position="406"/>
    </location>
</feature>
<comment type="caution">
    <text evidence="3">The sequence shown here is derived from an EMBL/GenBank/DDBJ whole genome shotgun (WGS) entry which is preliminary data.</text>
</comment>
<proteinExistence type="predicted"/>
<feature type="chain" id="PRO_5037022938" description="BURP domain-containing protein" evidence="1">
    <location>
        <begin position="38"/>
        <end position="425"/>
    </location>
</feature>
<organism evidence="3 4">
    <name type="scientific">Sorghum bicolor</name>
    <name type="common">Sorghum</name>
    <name type="synonym">Sorghum vulgare</name>
    <dbReference type="NCBI Taxonomy" id="4558"/>
    <lineage>
        <taxon>Eukaryota</taxon>
        <taxon>Viridiplantae</taxon>
        <taxon>Streptophyta</taxon>
        <taxon>Embryophyta</taxon>
        <taxon>Tracheophyta</taxon>
        <taxon>Spermatophyta</taxon>
        <taxon>Magnoliopsida</taxon>
        <taxon>Liliopsida</taxon>
        <taxon>Poales</taxon>
        <taxon>Poaceae</taxon>
        <taxon>PACMAD clade</taxon>
        <taxon>Panicoideae</taxon>
        <taxon>Andropogonodae</taxon>
        <taxon>Andropogoneae</taxon>
        <taxon>Sorghinae</taxon>
        <taxon>Sorghum</taxon>
    </lineage>
</organism>
<feature type="domain" description="BURP" evidence="2">
    <location>
        <begin position="265"/>
        <end position="315"/>
    </location>
</feature>
<sequence length="425" mass="46487">MLNRITEGINRGNMSFRVSLLTFLLFAVFGGMRPNLATTDGRSATVPSAGSAIIAYWQKMLPDSTMPSAIRDLLTPNNADANKDNPYPIPASAFYGKEANSLNPTIFYGKATNGDDNPYPIPATAFYEKEANNRNPTIFGKGTNGDDNPYPIPATAFYGKEANNLNPTIFYRKEINRDDNPYVPVLAFHGKEVNNLNPVNNLPLSAFYGKEVNNLPVSAFSGKATIGPVHVSKMNIADDADHHVHEHRHIDGGHDHFDSRNIGFLFLEDALTPGSKVAPYIDPASSRGAPLLPRDVADSIPMSTKSFTDILRMFSPVSHTMTCHGIPFPYKVFLCHALVPTKVYSVTVERDDDDGVEEKERMEEALVVCHLNTAEFDPMKMPPRVKPGDAPVCHFLNNDDVLWAPAATTLGTQQGAAEDVVVAAQ</sequence>
<protein>
    <recommendedName>
        <fullName evidence="2">BURP domain-containing protein</fullName>
    </recommendedName>
</protein>
<reference evidence="3" key="1">
    <citation type="journal article" date="2019" name="BMC Genomics">
        <title>A new reference genome for Sorghum bicolor reveals high levels of sequence similarity between sweet and grain genotypes: implications for the genetics of sugar metabolism.</title>
        <authorList>
            <person name="Cooper E.A."/>
            <person name="Brenton Z.W."/>
            <person name="Flinn B.S."/>
            <person name="Jenkins J."/>
            <person name="Shu S."/>
            <person name="Flowers D."/>
            <person name="Luo F."/>
            <person name="Wang Y."/>
            <person name="Xia P."/>
            <person name="Barry K."/>
            <person name="Daum C."/>
            <person name="Lipzen A."/>
            <person name="Yoshinaga Y."/>
            <person name="Schmutz J."/>
            <person name="Saski C."/>
            <person name="Vermerris W."/>
            <person name="Kresovich S."/>
        </authorList>
    </citation>
    <scope>NUCLEOTIDE SEQUENCE</scope>
</reference>
<dbReference type="Pfam" id="PF03181">
    <property type="entry name" value="BURP"/>
    <property type="match status" value="2"/>
</dbReference>
<feature type="signal peptide" evidence="1">
    <location>
        <begin position="1"/>
        <end position="37"/>
    </location>
</feature>
<dbReference type="AlphaFoldDB" id="A0A921QDL1"/>
<dbReference type="PROSITE" id="PS51277">
    <property type="entry name" value="BURP"/>
    <property type="match status" value="2"/>
</dbReference>
<keyword evidence="1" id="KW-0732">Signal</keyword>
<dbReference type="SMART" id="SM01045">
    <property type="entry name" value="BURP"/>
    <property type="match status" value="1"/>
</dbReference>
<dbReference type="InterPro" id="IPR004873">
    <property type="entry name" value="BURP_dom"/>
</dbReference>
<dbReference type="InterPro" id="IPR044816">
    <property type="entry name" value="BURP"/>
</dbReference>
<evidence type="ECO:0000313" key="3">
    <source>
        <dbReference type="EMBL" id="KAG0518797.1"/>
    </source>
</evidence>
<dbReference type="EMBL" id="CM027688">
    <property type="protein sequence ID" value="KAG0518797.1"/>
    <property type="molecule type" value="Genomic_DNA"/>
</dbReference>
<gene>
    <name evidence="3" type="ORF">BDA96_09G207900</name>
</gene>
<reference evidence="3" key="2">
    <citation type="submission" date="2020-10" db="EMBL/GenBank/DDBJ databases">
        <authorList>
            <person name="Cooper E.A."/>
            <person name="Brenton Z.W."/>
            <person name="Flinn B.S."/>
            <person name="Jenkins J."/>
            <person name="Shu S."/>
            <person name="Flowers D."/>
            <person name="Luo F."/>
            <person name="Wang Y."/>
            <person name="Xia P."/>
            <person name="Barry K."/>
            <person name="Daum C."/>
            <person name="Lipzen A."/>
            <person name="Yoshinaga Y."/>
            <person name="Schmutz J."/>
            <person name="Saski C."/>
            <person name="Vermerris W."/>
            <person name="Kresovich S."/>
        </authorList>
    </citation>
    <scope>NUCLEOTIDE SEQUENCE</scope>
</reference>
<dbReference type="PANTHER" id="PTHR31236:SF7">
    <property type="entry name" value="BURP DOMAIN-CONTAINING PROTEIN 10"/>
    <property type="match status" value="1"/>
</dbReference>
<dbReference type="PANTHER" id="PTHR31236">
    <property type="entry name" value="BURP DOMAIN PROTEIN USPL1-LIKE"/>
    <property type="match status" value="1"/>
</dbReference>